<name>A0A1R3GHA2_9ROSI</name>
<dbReference type="SUPFAM" id="SSF53098">
    <property type="entry name" value="Ribonuclease H-like"/>
    <property type="match status" value="1"/>
</dbReference>
<reference evidence="4" key="1">
    <citation type="submission" date="2013-09" db="EMBL/GenBank/DDBJ databases">
        <title>Corchorus olitorius genome sequencing.</title>
        <authorList>
            <person name="Alam M."/>
            <person name="Haque M.S."/>
            <person name="Islam M.S."/>
            <person name="Emdad E.M."/>
            <person name="Islam M.M."/>
            <person name="Ahmed B."/>
            <person name="Halim A."/>
            <person name="Hossen Q.M.M."/>
            <person name="Hossain M.Z."/>
            <person name="Ahmed R."/>
            <person name="Khan M.M."/>
            <person name="Islam R."/>
            <person name="Rashid M.M."/>
            <person name="Khan S.A."/>
            <person name="Rahman M.S."/>
            <person name="Alam M."/>
            <person name="Yahiya A.S."/>
            <person name="Khan M.S."/>
            <person name="Azam M.S."/>
            <person name="Haque T."/>
            <person name="Lashkar M.Z.H."/>
            <person name="Akhand A.I."/>
            <person name="Morshed G."/>
            <person name="Roy S."/>
            <person name="Uddin K.S."/>
            <person name="Rabeya T."/>
            <person name="Hossain A.S."/>
            <person name="Chowdhury A."/>
            <person name="Snigdha A.R."/>
            <person name="Mortoza M.S."/>
            <person name="Matin S.A."/>
            <person name="Hoque S.M.E."/>
            <person name="Islam M.K."/>
            <person name="Roy D.K."/>
            <person name="Haider R."/>
            <person name="Moosa M.M."/>
            <person name="Elias S.M."/>
            <person name="Hasan A.M."/>
            <person name="Jahan S."/>
            <person name="Shafiuddin M."/>
            <person name="Mahmood N."/>
            <person name="Shommy N.S."/>
        </authorList>
    </citation>
    <scope>NUCLEOTIDE SEQUENCE [LARGE SCALE GENOMIC DNA]</scope>
    <source>
        <strain evidence="4">cv. O-4</strain>
    </source>
</reference>
<feature type="domain" description="RNase H type-1" evidence="2">
    <location>
        <begin position="327"/>
        <end position="449"/>
    </location>
</feature>
<accession>A0A1R3GHA2</accession>
<evidence type="ECO:0000313" key="4">
    <source>
        <dbReference type="Proteomes" id="UP000187203"/>
    </source>
</evidence>
<dbReference type="GO" id="GO:0003676">
    <property type="term" value="F:nucleic acid binding"/>
    <property type="evidence" value="ECO:0007669"/>
    <property type="project" value="InterPro"/>
</dbReference>
<dbReference type="PANTHER" id="PTHR47074:SF11">
    <property type="entry name" value="REVERSE TRANSCRIPTASE-LIKE PROTEIN"/>
    <property type="match status" value="1"/>
</dbReference>
<dbReference type="CDD" id="cd06222">
    <property type="entry name" value="RNase_H_like"/>
    <property type="match status" value="1"/>
</dbReference>
<dbReference type="Pfam" id="PF13456">
    <property type="entry name" value="RVT_3"/>
    <property type="match status" value="1"/>
</dbReference>
<gene>
    <name evidence="3" type="ORF">COLO4_35386</name>
</gene>
<organism evidence="3 4">
    <name type="scientific">Corchorus olitorius</name>
    <dbReference type="NCBI Taxonomy" id="93759"/>
    <lineage>
        <taxon>Eukaryota</taxon>
        <taxon>Viridiplantae</taxon>
        <taxon>Streptophyta</taxon>
        <taxon>Embryophyta</taxon>
        <taxon>Tracheophyta</taxon>
        <taxon>Spermatophyta</taxon>
        <taxon>Magnoliopsida</taxon>
        <taxon>eudicotyledons</taxon>
        <taxon>Gunneridae</taxon>
        <taxon>Pentapetalae</taxon>
        <taxon>rosids</taxon>
        <taxon>malvids</taxon>
        <taxon>Malvales</taxon>
        <taxon>Malvaceae</taxon>
        <taxon>Grewioideae</taxon>
        <taxon>Apeibeae</taxon>
        <taxon>Corchorus</taxon>
    </lineage>
</organism>
<dbReference type="Gene3D" id="3.30.420.10">
    <property type="entry name" value="Ribonuclease H-like superfamily/Ribonuclease H"/>
    <property type="match status" value="1"/>
</dbReference>
<dbReference type="GO" id="GO:0004523">
    <property type="term" value="F:RNA-DNA hybrid ribonuclease activity"/>
    <property type="evidence" value="ECO:0007669"/>
    <property type="project" value="InterPro"/>
</dbReference>
<keyword evidence="4" id="KW-1185">Reference proteome</keyword>
<dbReference type="InterPro" id="IPR044730">
    <property type="entry name" value="RNase_H-like_dom_plant"/>
</dbReference>
<dbReference type="InterPro" id="IPR012337">
    <property type="entry name" value="RNaseH-like_sf"/>
</dbReference>
<dbReference type="OrthoDB" id="993340at2759"/>
<dbReference type="InterPro" id="IPR002156">
    <property type="entry name" value="RNaseH_domain"/>
</dbReference>
<evidence type="ECO:0000313" key="3">
    <source>
        <dbReference type="EMBL" id="OMO57441.1"/>
    </source>
</evidence>
<dbReference type="STRING" id="93759.A0A1R3GHA2"/>
<dbReference type="InterPro" id="IPR036397">
    <property type="entry name" value="RNaseH_sf"/>
</dbReference>
<feature type="region of interest" description="Disordered" evidence="1">
    <location>
        <begin position="20"/>
        <end position="40"/>
    </location>
</feature>
<evidence type="ECO:0000259" key="2">
    <source>
        <dbReference type="Pfam" id="PF13456"/>
    </source>
</evidence>
<dbReference type="InterPro" id="IPR052929">
    <property type="entry name" value="RNase_H-like_EbsB-rel"/>
</dbReference>
<sequence>MEERVVNIEEKGTFCFPVLGDEIENGSPTSPARDRDKECGGQARGKSLLAEPTNQEFGRVSLVSNNLGKKNRCKNLGNGFSVSDVERPVFEEHVENLQSLNEKMPSSCADYSGMSVESFGTTGEKNLSGSKGHKENCEFEEVELNDLALAKGATSLSDSSIIQEDNVVNPISLKDDLCGSNSFGENPDLGGAVLYHVEVGLVSYFKSMNIKRNFEDVFGQSESSSKRVWIERLEGASLKIISEESNTTELMEGVQRSEDVVTERAKRVFVGRRKRCGRLKEVIFAANRAAGEVINAKEFRRVVTKLSQKSNSIVSWEKPEPVGFKINCDEAFDASTSNAAIGLVVRDEHGVLKEGIAKVVSILSSIEVEAIAVKEAVSLAMKLHPSSIIIETDSKMVQKSAQNFPKEMVRDWRILPIFSDISASLENMNIVQLKWINRKANMATNWVATNTRKGICSSDWALRPPSQLLHIFDKDGVSAPL</sequence>
<protein>
    <recommendedName>
        <fullName evidence="2">RNase H type-1 domain-containing protein</fullName>
    </recommendedName>
</protein>
<comment type="caution">
    <text evidence="3">The sequence shown here is derived from an EMBL/GenBank/DDBJ whole genome shotgun (WGS) entry which is preliminary data.</text>
</comment>
<dbReference type="EMBL" id="AWUE01022538">
    <property type="protein sequence ID" value="OMO57441.1"/>
    <property type="molecule type" value="Genomic_DNA"/>
</dbReference>
<dbReference type="Proteomes" id="UP000187203">
    <property type="component" value="Unassembled WGS sequence"/>
</dbReference>
<evidence type="ECO:0000256" key="1">
    <source>
        <dbReference type="SAM" id="MobiDB-lite"/>
    </source>
</evidence>
<proteinExistence type="predicted"/>
<dbReference type="AlphaFoldDB" id="A0A1R3GHA2"/>
<dbReference type="PANTHER" id="PTHR47074">
    <property type="entry name" value="BNAC02G40300D PROTEIN"/>
    <property type="match status" value="1"/>
</dbReference>